<evidence type="ECO:0000313" key="3">
    <source>
        <dbReference type="Proteomes" id="UP001432128"/>
    </source>
</evidence>
<reference evidence="2 3" key="1">
    <citation type="submission" date="2022-10" db="EMBL/GenBank/DDBJ databases">
        <title>The complete genomes of actinobacterial strains from the NBC collection.</title>
        <authorList>
            <person name="Joergensen T.S."/>
            <person name="Alvarez Arevalo M."/>
            <person name="Sterndorff E.B."/>
            <person name="Faurdal D."/>
            <person name="Vuksanovic O."/>
            <person name="Mourched A.-S."/>
            <person name="Charusanti P."/>
            <person name="Shaw S."/>
            <person name="Blin K."/>
            <person name="Weber T."/>
        </authorList>
    </citation>
    <scope>NUCLEOTIDE SEQUENCE [LARGE SCALE GENOMIC DNA]</scope>
    <source>
        <strain evidence="2 3">NBC_00319</strain>
    </source>
</reference>
<dbReference type="Proteomes" id="UP001432128">
    <property type="component" value="Chromosome"/>
</dbReference>
<feature type="transmembrane region" description="Helical" evidence="1">
    <location>
        <begin position="6"/>
        <end position="25"/>
    </location>
</feature>
<keyword evidence="1" id="KW-0812">Transmembrane</keyword>
<dbReference type="KEGG" id="whr:OG579_15940"/>
<feature type="transmembrane region" description="Helical" evidence="1">
    <location>
        <begin position="104"/>
        <end position="121"/>
    </location>
</feature>
<dbReference type="InterPro" id="IPR025363">
    <property type="entry name" value="DUF4267"/>
</dbReference>
<feature type="transmembrane region" description="Helical" evidence="1">
    <location>
        <begin position="64"/>
        <end position="84"/>
    </location>
</feature>
<proteinExistence type="predicted"/>
<dbReference type="EMBL" id="CP108021">
    <property type="protein sequence ID" value="WUM19191.1"/>
    <property type="molecule type" value="Genomic_DNA"/>
</dbReference>
<dbReference type="RefSeq" id="WP_328856735.1">
    <property type="nucleotide sequence ID" value="NZ_CP108021.1"/>
</dbReference>
<keyword evidence="1" id="KW-0472">Membrane</keyword>
<evidence type="ECO:0000256" key="1">
    <source>
        <dbReference type="SAM" id="Phobius"/>
    </source>
</evidence>
<gene>
    <name evidence="2" type="ORF">OG579_15940</name>
</gene>
<protein>
    <submittedName>
        <fullName evidence="2">DUF4267 domain-containing protein</fullName>
    </submittedName>
</protein>
<evidence type="ECO:0000313" key="2">
    <source>
        <dbReference type="EMBL" id="WUM19191.1"/>
    </source>
</evidence>
<keyword evidence="1" id="KW-1133">Transmembrane helix</keyword>
<keyword evidence="3" id="KW-1185">Reference proteome</keyword>
<sequence length="122" mass="12730">MAHLIGLALTWIGALGIIGIGLAYLTKNEKNAAGFGLRTYPSEDARGWWQVKGIRDVTSGIAPIVWIFLAPAQLGWLMLVLAIIPTGDAAIVLSNRGSTTSALAIHGLTAVAMVVAAVLLLV</sequence>
<dbReference type="Pfam" id="PF14087">
    <property type="entry name" value="DUF4267"/>
    <property type="match status" value="1"/>
</dbReference>
<name>A0AAU4JZJ9_9NOCA</name>
<dbReference type="AlphaFoldDB" id="A0AAU4JZJ9"/>
<accession>A0AAU4JZJ9</accession>
<organism evidence="2 3">
    <name type="scientific">Williamsia herbipolensis</name>
    <dbReference type="NCBI Taxonomy" id="1603258"/>
    <lineage>
        <taxon>Bacteria</taxon>
        <taxon>Bacillati</taxon>
        <taxon>Actinomycetota</taxon>
        <taxon>Actinomycetes</taxon>
        <taxon>Mycobacteriales</taxon>
        <taxon>Nocardiaceae</taxon>
        <taxon>Williamsia</taxon>
    </lineage>
</organism>